<feature type="domain" description="DUF1206" evidence="2">
    <location>
        <begin position="26"/>
        <end position="90"/>
    </location>
</feature>
<name>A0A0M0KWM0_9BACI</name>
<dbReference type="PATRIC" id="fig|284581.3.peg.2848"/>
<comment type="caution">
    <text evidence="3">The sequence shown here is derived from an EMBL/GenBank/DDBJ whole genome shotgun (WGS) entry which is preliminary data.</text>
</comment>
<keyword evidence="1" id="KW-1133">Transmembrane helix</keyword>
<feature type="domain" description="DUF1206" evidence="2">
    <location>
        <begin position="110"/>
        <end position="176"/>
    </location>
</feature>
<reference evidence="4" key="1">
    <citation type="submission" date="2015-08" db="EMBL/GenBank/DDBJ databases">
        <title>Fjat-14210 dsm16467.</title>
        <authorList>
            <person name="Liu B."/>
            <person name="Wang J."/>
            <person name="Zhu Y."/>
            <person name="Liu G."/>
            <person name="Chen Q."/>
            <person name="Chen Z."/>
            <person name="Lan J."/>
            <person name="Che J."/>
            <person name="Ge C."/>
            <person name="Shi H."/>
            <person name="Pan Z."/>
            <person name="Liu X."/>
        </authorList>
    </citation>
    <scope>NUCLEOTIDE SEQUENCE [LARGE SCALE GENOMIC DNA]</scope>
    <source>
        <strain evidence="4">DSM 16467</strain>
    </source>
</reference>
<feature type="transmembrane region" description="Helical" evidence="1">
    <location>
        <begin position="204"/>
        <end position="225"/>
    </location>
</feature>
<proteinExistence type="predicted"/>
<sequence>MKPRTKQQAKKTKEDVKPWVAKFGRFGIMTRGAVYILVGIVTLMAALGIGGSTKGAQGAFSSVASVPFGEVLLWVIGVGLICYIIWRILEFFTDPENQGEDVKGWLSRTGYIISGLIHIGFASKAFMIANHAGKSGDAKEKWTAKVLSEPFGQWMIGLLGVIIIGVGIHELYVAYTEKFVKRFNIAKMNPKEIRIGKLTGKIGISARGIVICIIGYFLIITAITLDTDKAMGIDEAIGKLASEPYGQWMLVAVAIGLFLYGIFEVIKGRNQHMGLKDF</sequence>
<dbReference type="RefSeq" id="WP_053402587.1">
    <property type="nucleotide sequence ID" value="NZ_LILC01000023.1"/>
</dbReference>
<gene>
    <name evidence="3" type="ORF">AMD01_16730</name>
</gene>
<protein>
    <recommendedName>
        <fullName evidence="2">DUF1206 domain-containing protein</fullName>
    </recommendedName>
</protein>
<dbReference type="OrthoDB" id="5702018at2"/>
<feature type="domain" description="DUF1206" evidence="2">
    <location>
        <begin position="202"/>
        <end position="269"/>
    </location>
</feature>
<feature type="transmembrane region" description="Helical" evidence="1">
    <location>
        <begin position="71"/>
        <end position="89"/>
    </location>
</feature>
<evidence type="ECO:0000259" key="2">
    <source>
        <dbReference type="Pfam" id="PF06724"/>
    </source>
</evidence>
<evidence type="ECO:0000313" key="3">
    <source>
        <dbReference type="EMBL" id="KOO42788.1"/>
    </source>
</evidence>
<feature type="transmembrane region" description="Helical" evidence="1">
    <location>
        <begin position="32"/>
        <end position="51"/>
    </location>
</feature>
<dbReference type="Proteomes" id="UP000037558">
    <property type="component" value="Unassembled WGS sequence"/>
</dbReference>
<feature type="transmembrane region" description="Helical" evidence="1">
    <location>
        <begin position="151"/>
        <end position="175"/>
    </location>
</feature>
<evidence type="ECO:0000313" key="4">
    <source>
        <dbReference type="Proteomes" id="UP000037558"/>
    </source>
</evidence>
<dbReference type="Pfam" id="PF06724">
    <property type="entry name" value="DUF1206"/>
    <property type="match status" value="3"/>
</dbReference>
<organism evidence="3 4">
    <name type="scientific">Priestia koreensis</name>
    <dbReference type="NCBI Taxonomy" id="284581"/>
    <lineage>
        <taxon>Bacteria</taxon>
        <taxon>Bacillati</taxon>
        <taxon>Bacillota</taxon>
        <taxon>Bacilli</taxon>
        <taxon>Bacillales</taxon>
        <taxon>Bacillaceae</taxon>
        <taxon>Priestia</taxon>
    </lineage>
</organism>
<keyword evidence="4" id="KW-1185">Reference proteome</keyword>
<evidence type="ECO:0000256" key="1">
    <source>
        <dbReference type="SAM" id="Phobius"/>
    </source>
</evidence>
<dbReference type="AlphaFoldDB" id="A0A0M0KWM0"/>
<keyword evidence="1" id="KW-0472">Membrane</keyword>
<dbReference type="EMBL" id="LILC01000023">
    <property type="protein sequence ID" value="KOO42788.1"/>
    <property type="molecule type" value="Genomic_DNA"/>
</dbReference>
<feature type="transmembrane region" description="Helical" evidence="1">
    <location>
        <begin position="110"/>
        <end position="131"/>
    </location>
</feature>
<accession>A0A0M0KWM0</accession>
<dbReference type="STRING" id="284581.AMD01_16730"/>
<dbReference type="InterPro" id="IPR009597">
    <property type="entry name" value="DUF1206"/>
</dbReference>
<feature type="transmembrane region" description="Helical" evidence="1">
    <location>
        <begin position="245"/>
        <end position="266"/>
    </location>
</feature>
<keyword evidence="1" id="KW-0812">Transmembrane</keyword>